<organism evidence="1 2">
    <name type="scientific">Veronia pacifica</name>
    <dbReference type="NCBI Taxonomy" id="1080227"/>
    <lineage>
        <taxon>Bacteria</taxon>
        <taxon>Pseudomonadati</taxon>
        <taxon>Pseudomonadota</taxon>
        <taxon>Gammaproteobacteria</taxon>
        <taxon>Vibrionales</taxon>
        <taxon>Vibrionaceae</taxon>
        <taxon>Veronia</taxon>
    </lineage>
</organism>
<accession>A0A1C3E9I4</accession>
<evidence type="ECO:0000313" key="2">
    <source>
        <dbReference type="Proteomes" id="UP000094936"/>
    </source>
</evidence>
<keyword evidence="2" id="KW-1185">Reference proteome</keyword>
<proteinExistence type="predicted"/>
<dbReference type="STRING" id="1080227.A8L45_21525"/>
<dbReference type="AlphaFoldDB" id="A0A1C3E9I4"/>
<dbReference type="EMBL" id="LYBM01000061">
    <property type="protein sequence ID" value="ODA29881.1"/>
    <property type="molecule type" value="Genomic_DNA"/>
</dbReference>
<dbReference type="Proteomes" id="UP000094936">
    <property type="component" value="Unassembled WGS sequence"/>
</dbReference>
<gene>
    <name evidence="1" type="ORF">A8L45_21525</name>
</gene>
<sequence length="127" mass="14437">MTSQDRVREQGKRRAQNLRDRRKAIGLTTFPVTLAKTELEKLDAVCAFFGQPTEPYSHDEAITAMIHRLHAEIGVISERLGRCEKCGEQLPEGCAKLMKGGLFRGDALCWHTINRVRIFDPTRQGER</sequence>
<reference evidence="1 2" key="1">
    <citation type="submission" date="2016-05" db="EMBL/GenBank/DDBJ databases">
        <title>Genomic Taxonomy of the Vibrionaceae.</title>
        <authorList>
            <person name="Gomez-Gil B."/>
            <person name="Enciso-Ibarra J."/>
        </authorList>
    </citation>
    <scope>NUCLEOTIDE SEQUENCE [LARGE SCALE GENOMIC DNA]</scope>
    <source>
        <strain evidence="1 2">CAIM 1920</strain>
    </source>
</reference>
<dbReference type="RefSeq" id="WP_068905413.1">
    <property type="nucleotide sequence ID" value="NZ_JBHUIF010000013.1"/>
</dbReference>
<name>A0A1C3E9I4_9GAMM</name>
<evidence type="ECO:0000313" key="1">
    <source>
        <dbReference type="EMBL" id="ODA29881.1"/>
    </source>
</evidence>
<comment type="caution">
    <text evidence="1">The sequence shown here is derived from an EMBL/GenBank/DDBJ whole genome shotgun (WGS) entry which is preliminary data.</text>
</comment>
<dbReference type="OrthoDB" id="6539952at2"/>
<protein>
    <submittedName>
        <fullName evidence="1">Uncharacterized protein</fullName>
    </submittedName>
</protein>